<protein>
    <submittedName>
        <fullName evidence="2">Transposase</fullName>
    </submittedName>
</protein>
<organism evidence="1 2">
    <name type="scientific">Panagrolaimus sp. ES5</name>
    <dbReference type="NCBI Taxonomy" id="591445"/>
    <lineage>
        <taxon>Eukaryota</taxon>
        <taxon>Metazoa</taxon>
        <taxon>Ecdysozoa</taxon>
        <taxon>Nematoda</taxon>
        <taxon>Chromadorea</taxon>
        <taxon>Rhabditida</taxon>
        <taxon>Tylenchina</taxon>
        <taxon>Panagrolaimomorpha</taxon>
        <taxon>Panagrolaimoidea</taxon>
        <taxon>Panagrolaimidae</taxon>
        <taxon>Panagrolaimus</taxon>
    </lineage>
</organism>
<evidence type="ECO:0000313" key="1">
    <source>
        <dbReference type="Proteomes" id="UP000887579"/>
    </source>
</evidence>
<proteinExistence type="predicted"/>
<name>A0AC34FFD8_9BILA</name>
<evidence type="ECO:0000313" key="2">
    <source>
        <dbReference type="WBParaSite" id="ES5_v2.g15937.t1"/>
    </source>
</evidence>
<accession>A0AC34FFD8</accession>
<dbReference type="Proteomes" id="UP000887579">
    <property type="component" value="Unplaced"/>
</dbReference>
<reference evidence="2" key="1">
    <citation type="submission" date="2022-11" db="UniProtKB">
        <authorList>
            <consortium name="WormBaseParasite"/>
        </authorList>
    </citation>
    <scope>IDENTIFICATION</scope>
</reference>
<dbReference type="WBParaSite" id="ES5_v2.g15937.t1">
    <property type="protein sequence ID" value="ES5_v2.g15937.t1"/>
    <property type="gene ID" value="ES5_v2.g15937"/>
</dbReference>
<sequence length="422" mass="49254">MEKYAISDDPNARELLKEGETFELFERIPEYRAQREATLSQSESTSKTEEEISVAEEACEDGEEEVCDSDDNVSLRNHDGDEKEKKEKKKEKCCPIQYITGEFLLFFERLGLKMNNKVDPNVIYKAMCRRCECDKKLAYFCDSFEYHYIHINLENPLLTNLDYFDKVSETTLVEGWTAYWINDVSRAFHVSTANRKTSDSVGIVILSTLITLEIFNRYPTGVVLRGRYIYLNGDALKFFVSILDDSSLKTELLQDINERYGKEDITETVDLLHYCMSLGLGWMSAGKHGKMLHNHIIKSFVIDDLPYYLQQLKPYQICQFVINSVCGESDGFAITEHFTLCNEENWKKLYFVFTDDDVRAQAFQTYINERILMLANQILCNKILVEFNKIQDKRKNVRENIDECSTWLKDFDEYVDLEIEES</sequence>